<evidence type="ECO:0000259" key="4">
    <source>
        <dbReference type="SMART" id="SM00560"/>
    </source>
</evidence>
<gene>
    <name evidence="5" type="ORF">CO179_05685</name>
</gene>
<dbReference type="SMART" id="SM00560">
    <property type="entry name" value="LamGL"/>
    <property type="match status" value="2"/>
</dbReference>
<dbReference type="Proteomes" id="UP000231195">
    <property type="component" value="Unassembled WGS sequence"/>
</dbReference>
<dbReference type="InterPro" id="IPR013320">
    <property type="entry name" value="ConA-like_dom_sf"/>
</dbReference>
<dbReference type="PANTHER" id="PTHR42535:SF2">
    <property type="entry name" value="CHROMOSOME UNDETERMINED SCAFFOLD_146, WHOLE GENOME SHOTGUN SEQUENCE"/>
    <property type="match status" value="1"/>
</dbReference>
<dbReference type="AlphaFoldDB" id="A0A2M7WZV2"/>
<proteinExistence type="predicted"/>
<organism evidence="5 6">
    <name type="scientific">candidate division WWE3 bacterium CG_4_9_14_3_um_filter_39_7</name>
    <dbReference type="NCBI Taxonomy" id="1975080"/>
    <lineage>
        <taxon>Bacteria</taxon>
        <taxon>Katanobacteria</taxon>
    </lineage>
</organism>
<evidence type="ECO:0000256" key="3">
    <source>
        <dbReference type="SAM" id="MobiDB-lite"/>
    </source>
</evidence>
<feature type="non-terminal residue" evidence="5">
    <location>
        <position position="1"/>
    </location>
</feature>
<dbReference type="Gene3D" id="2.60.120.200">
    <property type="match status" value="2"/>
</dbReference>
<feature type="compositionally biased region" description="Low complexity" evidence="3">
    <location>
        <begin position="27"/>
        <end position="46"/>
    </location>
</feature>
<dbReference type="EMBL" id="PFWZ01000191">
    <property type="protein sequence ID" value="PJA39193.1"/>
    <property type="molecule type" value="Genomic_DNA"/>
</dbReference>
<sequence length="474" mass="50389">ASRAYCVPGDTATCNPPVAEWKFEEGTGTTADDTSGNGNTGTLTGGPSWTQGRVGKALSFDGVNDWITYPAGVATGGNEITVSGWLKVDGDGTNWARIILGGQVNSTYTLTKVTGADDRILWRPVGNSDNFYSTTTLSRGDWHHFAGTYDSAGGADNVKIYIDGKLDAMFTDTGVIPTNVSSGVIGGESGAHEGGGQTSSFDGQIDQVRIYNYARTPAQIAWEYNKGAPVAWYKFDECSGTTINDWAPGADTNSFAGNTGTLNIGATGTQTSAGTCESGTGTEAWNNGTTGHENASMSFDGTDDWVETGSVDFLGNGNDVTVAIWVKPGSSQKTYANIIDHDHSTGGAGNYGNWVIQQDNTTTNSYYFAFTYDGTNFDGTSKTTQLTSSTWQHLVMVKSGTSLDHYLNGVKQGSTSTVQNNITTESSPLRIGDNVNPVNNRDFNGQIDDVRIYNYALTEEQIKQVYNGGAVNFK</sequence>
<dbReference type="PANTHER" id="PTHR42535">
    <property type="entry name" value="OOKINETE PROTEIN, PUTATIVE-RELATED"/>
    <property type="match status" value="1"/>
</dbReference>
<keyword evidence="2" id="KW-1015">Disulfide bond</keyword>
<accession>A0A2M7WZV2</accession>
<reference evidence="6" key="1">
    <citation type="submission" date="2017-09" db="EMBL/GenBank/DDBJ databases">
        <title>Depth-based differentiation of microbial function through sediment-hosted aquifers and enrichment of novel symbionts in the deep terrestrial subsurface.</title>
        <authorList>
            <person name="Probst A.J."/>
            <person name="Ladd B."/>
            <person name="Jarett J.K."/>
            <person name="Geller-Mcgrath D.E."/>
            <person name="Sieber C.M.K."/>
            <person name="Emerson J.B."/>
            <person name="Anantharaman K."/>
            <person name="Thomas B.C."/>
            <person name="Malmstrom R."/>
            <person name="Stieglmeier M."/>
            <person name="Klingl A."/>
            <person name="Woyke T."/>
            <person name="Ryan C.M."/>
            <person name="Banfield J.F."/>
        </authorList>
    </citation>
    <scope>NUCLEOTIDE SEQUENCE [LARGE SCALE GENOMIC DNA]</scope>
</reference>
<feature type="domain" description="LamG-like jellyroll fold" evidence="4">
    <location>
        <begin position="78"/>
        <end position="218"/>
    </location>
</feature>
<comment type="caution">
    <text evidence="5">The sequence shown here is derived from an EMBL/GenBank/DDBJ whole genome shotgun (WGS) entry which is preliminary data.</text>
</comment>
<feature type="region of interest" description="Disordered" evidence="3">
    <location>
        <begin position="27"/>
        <end position="48"/>
    </location>
</feature>
<evidence type="ECO:0000256" key="2">
    <source>
        <dbReference type="ARBA" id="ARBA00023157"/>
    </source>
</evidence>
<dbReference type="SUPFAM" id="SSF49899">
    <property type="entry name" value="Concanavalin A-like lectins/glucanases"/>
    <property type="match status" value="2"/>
</dbReference>
<dbReference type="Pfam" id="PF13385">
    <property type="entry name" value="Laminin_G_3"/>
    <property type="match status" value="2"/>
</dbReference>
<evidence type="ECO:0000256" key="1">
    <source>
        <dbReference type="ARBA" id="ARBA00022729"/>
    </source>
</evidence>
<dbReference type="InterPro" id="IPR006558">
    <property type="entry name" value="LamG-like"/>
</dbReference>
<name>A0A2M7WZV2_UNCKA</name>
<keyword evidence="1" id="KW-0732">Signal</keyword>
<feature type="domain" description="LamG-like jellyroll fold" evidence="4">
    <location>
        <begin position="318"/>
        <end position="460"/>
    </location>
</feature>
<evidence type="ECO:0000313" key="5">
    <source>
        <dbReference type="EMBL" id="PJA39193.1"/>
    </source>
</evidence>
<evidence type="ECO:0000313" key="6">
    <source>
        <dbReference type="Proteomes" id="UP000231195"/>
    </source>
</evidence>
<protein>
    <recommendedName>
        <fullName evidence="4">LamG-like jellyroll fold domain-containing protein</fullName>
    </recommendedName>
</protein>